<evidence type="ECO:0000256" key="2">
    <source>
        <dbReference type="ARBA" id="ARBA00005601"/>
    </source>
</evidence>
<evidence type="ECO:0000256" key="6">
    <source>
        <dbReference type="ARBA" id="ARBA00022801"/>
    </source>
</evidence>
<dbReference type="Gene3D" id="3.40.50.300">
    <property type="entry name" value="P-loop containing nucleotide triphosphate hydrolases"/>
    <property type="match status" value="2"/>
</dbReference>
<evidence type="ECO:0000256" key="4">
    <source>
        <dbReference type="ARBA" id="ARBA00022490"/>
    </source>
</evidence>
<evidence type="ECO:0000259" key="13">
    <source>
        <dbReference type="SMART" id="SM00355"/>
    </source>
</evidence>
<accession>A0A9W8MLM0</accession>
<evidence type="ECO:0000313" key="16">
    <source>
        <dbReference type="Proteomes" id="UP001140091"/>
    </source>
</evidence>
<feature type="domain" description="C2H2-type" evidence="13">
    <location>
        <begin position="42"/>
        <end position="66"/>
    </location>
</feature>
<evidence type="ECO:0000256" key="5">
    <source>
        <dbReference type="ARBA" id="ARBA00022741"/>
    </source>
</evidence>
<dbReference type="GO" id="GO:0031047">
    <property type="term" value="P:regulatory ncRNA-mediated gene silencing"/>
    <property type="evidence" value="ECO:0007669"/>
    <property type="project" value="UniProtKB-KW"/>
</dbReference>
<keyword evidence="5" id="KW-0547">Nucleotide-binding</keyword>
<dbReference type="Pfam" id="PF13087">
    <property type="entry name" value="AAA_12"/>
    <property type="match status" value="1"/>
</dbReference>
<feature type="domain" description="U1-type" evidence="14">
    <location>
        <begin position="122"/>
        <end position="155"/>
    </location>
</feature>
<dbReference type="EMBL" id="JANBPK010000044">
    <property type="protein sequence ID" value="KAJ2936530.1"/>
    <property type="molecule type" value="Genomic_DNA"/>
</dbReference>
<keyword evidence="10" id="KW-0943">RNA-mediated gene silencing</keyword>
<reference evidence="15" key="1">
    <citation type="submission" date="2022-06" db="EMBL/GenBank/DDBJ databases">
        <title>Genome Sequence of Candolleomyces eurysporus.</title>
        <authorList>
            <person name="Buettner E."/>
        </authorList>
    </citation>
    <scope>NUCLEOTIDE SEQUENCE</scope>
    <source>
        <strain evidence="15">VTCC 930004</strain>
    </source>
</reference>
<dbReference type="SUPFAM" id="SSF52540">
    <property type="entry name" value="P-loop containing nucleoside triphosphate hydrolases"/>
    <property type="match status" value="1"/>
</dbReference>
<evidence type="ECO:0000256" key="12">
    <source>
        <dbReference type="SAM" id="MobiDB-lite"/>
    </source>
</evidence>
<dbReference type="SMART" id="SM00355">
    <property type="entry name" value="ZnF_C2H2"/>
    <property type="match status" value="3"/>
</dbReference>
<dbReference type="Proteomes" id="UP001140091">
    <property type="component" value="Unassembled WGS sequence"/>
</dbReference>
<dbReference type="InterPro" id="IPR047187">
    <property type="entry name" value="SF1_C_Upf1"/>
</dbReference>
<feature type="domain" description="C2H2-type" evidence="13">
    <location>
        <begin position="125"/>
        <end position="148"/>
    </location>
</feature>
<keyword evidence="4" id="KW-0963">Cytoplasm</keyword>
<evidence type="ECO:0000256" key="9">
    <source>
        <dbReference type="ARBA" id="ARBA00022884"/>
    </source>
</evidence>
<dbReference type="CDD" id="cd18038">
    <property type="entry name" value="DEXXQc_Helz-like"/>
    <property type="match status" value="1"/>
</dbReference>
<dbReference type="GO" id="GO:0003723">
    <property type="term" value="F:RNA binding"/>
    <property type="evidence" value="ECO:0007669"/>
    <property type="project" value="UniProtKB-KW"/>
</dbReference>
<dbReference type="InterPro" id="IPR041677">
    <property type="entry name" value="DNA2/NAM7_AAA_11"/>
</dbReference>
<evidence type="ECO:0000256" key="10">
    <source>
        <dbReference type="ARBA" id="ARBA00023158"/>
    </source>
</evidence>
<dbReference type="Pfam" id="PF21634">
    <property type="entry name" value="MOV-10_beta-barrel"/>
    <property type="match status" value="1"/>
</dbReference>
<dbReference type="FunFam" id="3.40.50.300:FF:000608">
    <property type="entry name" value="Mov10 RISC complex RNA helicase"/>
    <property type="match status" value="1"/>
</dbReference>
<evidence type="ECO:0000256" key="3">
    <source>
        <dbReference type="ARBA" id="ARBA00012552"/>
    </source>
</evidence>
<feature type="domain" description="U1-type" evidence="14">
    <location>
        <begin position="74"/>
        <end position="107"/>
    </location>
</feature>
<dbReference type="OrthoDB" id="6513042at2759"/>
<feature type="domain" description="U1-type" evidence="14">
    <location>
        <begin position="42"/>
        <end position="73"/>
    </location>
</feature>
<gene>
    <name evidence="15" type="ORF">H1R20_g565</name>
</gene>
<dbReference type="InterPro" id="IPR013087">
    <property type="entry name" value="Znf_C2H2_type"/>
</dbReference>
<name>A0A9W8MLM0_9AGAR</name>
<dbReference type="PANTHER" id="PTHR45418:SF1">
    <property type="entry name" value="CANCER_TESTIS ANTIGEN 55"/>
    <property type="match status" value="1"/>
</dbReference>
<evidence type="ECO:0000256" key="8">
    <source>
        <dbReference type="ARBA" id="ARBA00022840"/>
    </source>
</evidence>
<feature type="non-terminal residue" evidence="15">
    <location>
        <position position="1"/>
    </location>
</feature>
<dbReference type="PANTHER" id="PTHR45418">
    <property type="entry name" value="CANCER/TESTIS ANTIGEN 55"/>
    <property type="match status" value="1"/>
</dbReference>
<dbReference type="InterPro" id="IPR049080">
    <property type="entry name" value="MOV-10-like_beta-barrel"/>
</dbReference>
<keyword evidence="16" id="KW-1185">Reference proteome</keyword>
<evidence type="ECO:0000256" key="11">
    <source>
        <dbReference type="ARBA" id="ARBA00047984"/>
    </source>
</evidence>
<comment type="similarity">
    <text evidence="2">Belongs to the DNA2/NAM7 helicase family. SDE3 subfamily.</text>
</comment>
<comment type="subcellular location">
    <subcellularLocation>
        <location evidence="1">Cytoplasm</location>
        <location evidence="1">Cytoplasmic ribonucleoprotein granule</location>
    </subcellularLocation>
</comment>
<dbReference type="InterPro" id="IPR027417">
    <property type="entry name" value="P-loop_NTPase"/>
</dbReference>
<dbReference type="Pfam" id="PF13086">
    <property type="entry name" value="AAA_11"/>
    <property type="match status" value="2"/>
</dbReference>
<sequence length="1019" mass="113837">MSFILSPPLLLNAFPSQMPICQNVLASGTCSVPACPLDHVVFSCDTCNFFTTSQHGLDWHLKSKRHRVTAEGLNQTYHCSLCDANVVGSCWTEHIQGARHRKRATTQGVDPAIEPLRGVSNSTQEYCSVCKYALPHNAWSRHVSGPKHLRKEAFLKYRTALDEAEKDKNNLTIEGPTNLGFLEPSVAASGFTGEFVIKSSEPFGKTVLSEVSLVSTHGTGRRLVSGFSVHSATLRTLITSRSPITVIFKFTQRYIGRYDDRIEFVFEDTLLRKKFVISRQLQVVIGSEADHDALRPVAPYVPRERKARTPETTVVPGVAPPAINAIPYVVKLPRAPIPKHLLDLLNGSNPLRQQIADVQRLYITGPLSTRTYARRFKHLLWIEEHRTESDLERYDMSDVTLSRHNQFYYLGIPGLAEKRPSVLVGDRMLVQRQGTGASGHWYEGHVHVVRQNEVGLVFHSSFGGWTASQKYNVRFKLNRIVLRRQHQALDSAFEEERVLFPTQAHVEDVTISRRILFINPLIAGNPRQREAVQTIVHQQPGSPPFVVFGPPGTGKTVTIVEAIRQILHTQPKARILACAPSNSAADLIAERLSAGLTPDELFRMYAPSRFKSQVPDTLSKDYTYTSADGHFSVPLMARLKSYKVVVATCVASSMLSGVGMPRGHYSHIFIDEAGQATEPEAFISIKTLADPRTNVVLSGDPKQLGPIIRSSIARSLGLETSYLERLMAREVYDETDGHGKTVVKLTQNFRSHSAILRFPNDQFYSGDLEQCAPSSTINTYLSSPFLANPKFPVVFHSVLGKDDREASSPSFFNIDEALVVKSYVQQLKETRDRRFRTSDNDIGIIAPYHAQCLKLRTTLRNVADGIKVGSVEEFQGQERKVIMISTVRSSKDFVDYDLRHTLGFVANPRRFNVAVTRAKALLIVIGNPHVLSLDPLWRSFLNYIYLNDGWVGPDIPWDPQAPVDQQGGYDANVRSAAEVDMNEYTRRMEELVGAASGEQGEGEGMDVDANVDRPWRDVE</sequence>
<comment type="caution">
    <text evidence="15">The sequence shown here is derived from an EMBL/GenBank/DDBJ whole genome shotgun (WGS) entry which is preliminary data.</text>
</comment>
<dbReference type="SMART" id="SM00451">
    <property type="entry name" value="ZnF_U1"/>
    <property type="match status" value="3"/>
</dbReference>
<keyword evidence="9" id="KW-0694">RNA-binding</keyword>
<proteinExistence type="inferred from homology"/>
<organism evidence="15 16">
    <name type="scientific">Candolleomyces eurysporus</name>
    <dbReference type="NCBI Taxonomy" id="2828524"/>
    <lineage>
        <taxon>Eukaryota</taxon>
        <taxon>Fungi</taxon>
        <taxon>Dikarya</taxon>
        <taxon>Basidiomycota</taxon>
        <taxon>Agaricomycotina</taxon>
        <taxon>Agaricomycetes</taxon>
        <taxon>Agaricomycetidae</taxon>
        <taxon>Agaricales</taxon>
        <taxon>Agaricineae</taxon>
        <taxon>Psathyrellaceae</taxon>
        <taxon>Candolleomyces</taxon>
    </lineage>
</organism>
<dbReference type="GO" id="GO:0016787">
    <property type="term" value="F:hydrolase activity"/>
    <property type="evidence" value="ECO:0007669"/>
    <property type="project" value="UniProtKB-KW"/>
</dbReference>
<feature type="compositionally biased region" description="Basic and acidic residues" evidence="12">
    <location>
        <begin position="1010"/>
        <end position="1019"/>
    </location>
</feature>
<dbReference type="GO" id="GO:0005524">
    <property type="term" value="F:ATP binding"/>
    <property type="evidence" value="ECO:0007669"/>
    <property type="project" value="UniProtKB-KW"/>
</dbReference>
<keyword evidence="6" id="KW-0378">Hydrolase</keyword>
<evidence type="ECO:0000256" key="1">
    <source>
        <dbReference type="ARBA" id="ARBA00004331"/>
    </source>
</evidence>
<dbReference type="InterPro" id="IPR041679">
    <property type="entry name" value="DNA2/NAM7-like_C"/>
</dbReference>
<dbReference type="GO" id="GO:0008270">
    <property type="term" value="F:zinc ion binding"/>
    <property type="evidence" value="ECO:0007669"/>
    <property type="project" value="InterPro"/>
</dbReference>
<keyword evidence="7" id="KW-0347">Helicase</keyword>
<evidence type="ECO:0000313" key="15">
    <source>
        <dbReference type="EMBL" id="KAJ2936530.1"/>
    </source>
</evidence>
<dbReference type="AlphaFoldDB" id="A0A9W8MLM0"/>
<feature type="region of interest" description="Disordered" evidence="12">
    <location>
        <begin position="994"/>
        <end position="1019"/>
    </location>
</feature>
<dbReference type="CDD" id="cd18808">
    <property type="entry name" value="SF1_C_Upf1"/>
    <property type="match status" value="1"/>
</dbReference>
<feature type="domain" description="C2H2-type" evidence="13">
    <location>
        <begin position="77"/>
        <end position="100"/>
    </location>
</feature>
<dbReference type="InterPro" id="IPR003604">
    <property type="entry name" value="Matrin/U1-like-C_Znf_C2H2"/>
</dbReference>
<dbReference type="EC" id="3.6.4.13" evidence="3"/>
<dbReference type="GO" id="GO:0036464">
    <property type="term" value="C:cytoplasmic ribonucleoprotein granule"/>
    <property type="evidence" value="ECO:0007669"/>
    <property type="project" value="UniProtKB-SubCell"/>
</dbReference>
<dbReference type="GO" id="GO:0032574">
    <property type="term" value="F:5'-3' RNA helicase activity"/>
    <property type="evidence" value="ECO:0007669"/>
    <property type="project" value="InterPro"/>
</dbReference>
<protein>
    <recommendedName>
        <fullName evidence="3">RNA helicase</fullName>
        <ecNumber evidence="3">3.6.4.13</ecNumber>
    </recommendedName>
</protein>
<keyword evidence="8" id="KW-0067">ATP-binding</keyword>
<dbReference type="InterPro" id="IPR026122">
    <property type="entry name" value="MOV-10/SDE3_DEXXQ/H-box"/>
</dbReference>
<evidence type="ECO:0000256" key="7">
    <source>
        <dbReference type="ARBA" id="ARBA00022806"/>
    </source>
</evidence>
<comment type="catalytic activity">
    <reaction evidence="11">
        <text>ATP + H2O = ADP + phosphate + H(+)</text>
        <dbReference type="Rhea" id="RHEA:13065"/>
        <dbReference type="ChEBI" id="CHEBI:15377"/>
        <dbReference type="ChEBI" id="CHEBI:15378"/>
        <dbReference type="ChEBI" id="CHEBI:30616"/>
        <dbReference type="ChEBI" id="CHEBI:43474"/>
        <dbReference type="ChEBI" id="CHEBI:456216"/>
        <dbReference type="EC" id="3.6.4.13"/>
    </reaction>
</comment>
<evidence type="ECO:0000259" key="14">
    <source>
        <dbReference type="SMART" id="SM00451"/>
    </source>
</evidence>